<protein>
    <submittedName>
        <fullName evidence="2">Uncharacterized protein</fullName>
    </submittedName>
</protein>
<sequence>MKIVSGDPRLIVDETPGGGYSIRFLNDEYITAKITGNFTISSTKFYTWVEVRPLKNGNGFEVPTGAKAGTSTDNYAIEMNKSATVPTDTFVRLRPRGIADTSLLSGSGCVVSLWEFDYSAATTGTTTTCSVLSLDYVSAISCVDGTITPVYTTVCIPCAYFCTTTTTTTTSTTTTTTSTAAPTTTTTTSTGGMY</sequence>
<gene>
    <name evidence="2" type="ORF">UFOVP365_48</name>
</gene>
<reference evidence="2" key="1">
    <citation type="submission" date="2020-05" db="EMBL/GenBank/DDBJ databases">
        <authorList>
            <person name="Chiriac C."/>
            <person name="Salcher M."/>
            <person name="Ghai R."/>
            <person name="Kavagutti S V."/>
        </authorList>
    </citation>
    <scope>NUCLEOTIDE SEQUENCE</scope>
</reference>
<proteinExistence type="predicted"/>
<dbReference type="EMBL" id="LR798309">
    <property type="protein sequence ID" value="CAB5223074.1"/>
    <property type="molecule type" value="Genomic_DNA"/>
</dbReference>
<organism evidence="2">
    <name type="scientific">uncultured Caudovirales phage</name>
    <dbReference type="NCBI Taxonomy" id="2100421"/>
    <lineage>
        <taxon>Viruses</taxon>
        <taxon>Duplodnaviria</taxon>
        <taxon>Heunggongvirae</taxon>
        <taxon>Uroviricota</taxon>
        <taxon>Caudoviricetes</taxon>
        <taxon>Peduoviridae</taxon>
        <taxon>Maltschvirus</taxon>
        <taxon>Maltschvirus maltsch</taxon>
    </lineage>
</organism>
<name>A0A6J7X491_9CAUD</name>
<evidence type="ECO:0000256" key="1">
    <source>
        <dbReference type="SAM" id="MobiDB-lite"/>
    </source>
</evidence>
<feature type="region of interest" description="Disordered" evidence="1">
    <location>
        <begin position="168"/>
        <end position="194"/>
    </location>
</feature>
<evidence type="ECO:0000313" key="2">
    <source>
        <dbReference type="EMBL" id="CAB5223074.1"/>
    </source>
</evidence>
<accession>A0A6J7X491</accession>